<dbReference type="PANTHER" id="PTHR11839">
    <property type="entry name" value="UDP/ADP-SUGAR PYROPHOSPHATASE"/>
    <property type="match status" value="1"/>
</dbReference>
<dbReference type="Gene3D" id="3.90.79.10">
    <property type="entry name" value="Nucleoside Triphosphate Pyrophosphohydrolase"/>
    <property type="match status" value="1"/>
</dbReference>
<proteinExistence type="predicted"/>
<comment type="cofactor">
    <cofactor evidence="1">
        <name>Mg(2+)</name>
        <dbReference type="ChEBI" id="CHEBI:18420"/>
    </cofactor>
</comment>
<reference evidence="4 5" key="1">
    <citation type="submission" date="2018-01" db="EMBL/GenBank/DDBJ databases">
        <title>Metagenomic assembled genomes from two thermal pools in the Uzon Caldera, Kamchatka, Russia.</title>
        <authorList>
            <person name="Wilkins L."/>
            <person name="Ettinger C."/>
        </authorList>
    </citation>
    <scope>NUCLEOTIDE SEQUENCE [LARGE SCALE GENOMIC DNA]</scope>
    <source>
        <strain evidence="4">ZAV-02</strain>
    </source>
</reference>
<dbReference type="PANTHER" id="PTHR11839:SF18">
    <property type="entry name" value="NUDIX HYDROLASE DOMAIN-CONTAINING PROTEIN"/>
    <property type="match status" value="1"/>
</dbReference>
<dbReference type="Pfam" id="PF00293">
    <property type="entry name" value="NUDIX"/>
    <property type="match status" value="1"/>
</dbReference>
<keyword evidence="2 4" id="KW-0378">Hydrolase</keyword>
<dbReference type="GO" id="GO:0006753">
    <property type="term" value="P:nucleoside phosphate metabolic process"/>
    <property type="evidence" value="ECO:0007669"/>
    <property type="project" value="TreeGrafter"/>
</dbReference>
<dbReference type="CDD" id="cd03424">
    <property type="entry name" value="NUDIX_ADPRase_Nudt5_UGPPase_Nudt14"/>
    <property type="match status" value="1"/>
</dbReference>
<dbReference type="AlphaFoldDB" id="A0A2J6X976"/>
<dbReference type="InterPro" id="IPR020084">
    <property type="entry name" value="NUDIX_hydrolase_CS"/>
</dbReference>
<evidence type="ECO:0000256" key="1">
    <source>
        <dbReference type="ARBA" id="ARBA00001946"/>
    </source>
</evidence>
<dbReference type="EMBL" id="PNIQ01000303">
    <property type="protein sequence ID" value="PMP83897.1"/>
    <property type="molecule type" value="Genomic_DNA"/>
</dbReference>
<dbReference type="PROSITE" id="PS51462">
    <property type="entry name" value="NUDIX"/>
    <property type="match status" value="1"/>
</dbReference>
<dbReference type="GO" id="GO:0005829">
    <property type="term" value="C:cytosol"/>
    <property type="evidence" value="ECO:0007669"/>
    <property type="project" value="TreeGrafter"/>
</dbReference>
<sequence>MPPWQLRKREVILHQPPFLTVERHHVVLPDGREIPDWQWIITPEYVNVVAITPDHRFVLFRQEKYAVEGLSLAPVGGYLEPGEDPLGAAQRELREESGYIASDWEHLGRYAVDGNRGAGVAHLYLARGATFVGKGASDDLEAQELVLLTVDEVRQALAAGEFKVLAWATVVALALLRLPEYS</sequence>
<organism evidence="4 5">
    <name type="scientific">Chloroflexus aggregans</name>
    <dbReference type="NCBI Taxonomy" id="152260"/>
    <lineage>
        <taxon>Bacteria</taxon>
        <taxon>Bacillati</taxon>
        <taxon>Chloroflexota</taxon>
        <taxon>Chloroflexia</taxon>
        <taxon>Chloroflexales</taxon>
        <taxon>Chloroflexineae</taxon>
        <taxon>Chloroflexaceae</taxon>
        <taxon>Chloroflexus</taxon>
    </lineage>
</organism>
<comment type="caution">
    <text evidence="4">The sequence shown here is derived from an EMBL/GenBank/DDBJ whole genome shotgun (WGS) entry which is preliminary data.</text>
</comment>
<dbReference type="Proteomes" id="UP000243376">
    <property type="component" value="Unassembled WGS sequence"/>
</dbReference>
<dbReference type="GO" id="GO:0016787">
    <property type="term" value="F:hydrolase activity"/>
    <property type="evidence" value="ECO:0007669"/>
    <property type="project" value="UniProtKB-KW"/>
</dbReference>
<dbReference type="InterPro" id="IPR015797">
    <property type="entry name" value="NUDIX_hydrolase-like_dom_sf"/>
</dbReference>
<dbReference type="PROSITE" id="PS00893">
    <property type="entry name" value="NUDIX_BOX"/>
    <property type="match status" value="1"/>
</dbReference>
<evidence type="ECO:0000259" key="3">
    <source>
        <dbReference type="PROSITE" id="PS51462"/>
    </source>
</evidence>
<evidence type="ECO:0000256" key="2">
    <source>
        <dbReference type="ARBA" id="ARBA00022801"/>
    </source>
</evidence>
<feature type="domain" description="Nudix hydrolase" evidence="3">
    <location>
        <begin position="41"/>
        <end position="170"/>
    </location>
</feature>
<evidence type="ECO:0000313" key="5">
    <source>
        <dbReference type="Proteomes" id="UP000243376"/>
    </source>
</evidence>
<gene>
    <name evidence="4" type="ORF">C0184_04625</name>
</gene>
<dbReference type="SUPFAM" id="SSF55811">
    <property type="entry name" value="Nudix"/>
    <property type="match status" value="1"/>
</dbReference>
<dbReference type="InterPro" id="IPR000086">
    <property type="entry name" value="NUDIX_hydrolase_dom"/>
</dbReference>
<name>A0A2J6X976_9CHLR</name>
<dbReference type="GO" id="GO:0019693">
    <property type="term" value="P:ribose phosphate metabolic process"/>
    <property type="evidence" value="ECO:0007669"/>
    <property type="project" value="TreeGrafter"/>
</dbReference>
<evidence type="ECO:0000313" key="4">
    <source>
        <dbReference type="EMBL" id="PMP83897.1"/>
    </source>
</evidence>
<protein>
    <submittedName>
        <fullName evidence="4">NUDIX hydrolase</fullName>
    </submittedName>
</protein>
<accession>A0A2J6X976</accession>